<reference evidence="4" key="1">
    <citation type="journal article" date="2013" name="Nat. Commun.">
        <title>Whole-genome sequencing of Oryza brachyantha reveals mechanisms underlying Oryza genome evolution.</title>
        <authorList>
            <person name="Chen J."/>
            <person name="Huang Q."/>
            <person name="Gao D."/>
            <person name="Wang J."/>
            <person name="Lang Y."/>
            <person name="Liu T."/>
            <person name="Li B."/>
            <person name="Bai Z."/>
            <person name="Luis Goicoechea J."/>
            <person name="Liang C."/>
            <person name="Chen C."/>
            <person name="Zhang W."/>
            <person name="Sun S."/>
            <person name="Liao Y."/>
            <person name="Zhang X."/>
            <person name="Yang L."/>
            <person name="Song C."/>
            <person name="Wang M."/>
            <person name="Shi J."/>
            <person name="Liu G."/>
            <person name="Liu J."/>
            <person name="Zhou H."/>
            <person name="Zhou W."/>
            <person name="Yu Q."/>
            <person name="An N."/>
            <person name="Chen Y."/>
            <person name="Cai Q."/>
            <person name="Wang B."/>
            <person name="Liu B."/>
            <person name="Min J."/>
            <person name="Huang Y."/>
            <person name="Wu H."/>
            <person name="Li Z."/>
            <person name="Zhang Y."/>
            <person name="Yin Y."/>
            <person name="Song W."/>
            <person name="Jiang J."/>
            <person name="Jackson S.A."/>
            <person name="Wing R.A."/>
            <person name="Wang J."/>
            <person name="Chen M."/>
        </authorList>
    </citation>
    <scope>NUCLEOTIDE SEQUENCE [LARGE SCALE GENOMIC DNA]</scope>
    <source>
        <strain evidence="4">cv. IRGC 101232</strain>
    </source>
</reference>
<dbReference type="SUPFAM" id="SSF48264">
    <property type="entry name" value="Cytochrome P450"/>
    <property type="match status" value="1"/>
</dbReference>
<accession>J3MY41</accession>
<reference evidence="4" key="2">
    <citation type="submission" date="2013-04" db="UniProtKB">
        <authorList>
            <consortium name="EnsemblPlants"/>
        </authorList>
    </citation>
    <scope>IDENTIFICATION</scope>
</reference>
<dbReference type="GO" id="GO:0020037">
    <property type="term" value="F:heme binding"/>
    <property type="evidence" value="ECO:0007669"/>
    <property type="project" value="InterPro"/>
</dbReference>
<dbReference type="HOGENOM" id="CLU_2112668_0_0_1"/>
<evidence type="ECO:0000313" key="5">
    <source>
        <dbReference type="Proteomes" id="UP000006038"/>
    </source>
</evidence>
<sequence>MQVSPRPNTFTPFGNGVHACPGNELAKLEMLVLIHHLVTGYRCVRARPSTQIRPYILCLPLWTRASHGCCHSIGPFLPAARFLKHVPQLHTHMLLRHAYLHDPLPVGIIHCMLRS</sequence>
<dbReference type="InterPro" id="IPR001128">
    <property type="entry name" value="Cyt_P450"/>
</dbReference>
<dbReference type="AlphaFoldDB" id="J3MY41"/>
<proteinExistence type="inferred from homology"/>
<keyword evidence="2 3" id="KW-0408">Iron</keyword>
<dbReference type="GO" id="GO:0010295">
    <property type="term" value="F:(+)-abscisic acid 8'-hydroxylase activity"/>
    <property type="evidence" value="ECO:0007669"/>
    <property type="project" value="TreeGrafter"/>
</dbReference>
<dbReference type="GO" id="GO:0005506">
    <property type="term" value="F:iron ion binding"/>
    <property type="evidence" value="ECO:0007669"/>
    <property type="project" value="InterPro"/>
</dbReference>
<dbReference type="Proteomes" id="UP000006038">
    <property type="component" value="Chromosome 9"/>
</dbReference>
<dbReference type="Gramene" id="OB09G19200.1">
    <property type="protein sequence ID" value="OB09G19200.1"/>
    <property type="gene ID" value="OB09G19200"/>
</dbReference>
<keyword evidence="5" id="KW-1185">Reference proteome</keyword>
<dbReference type="EnsemblPlants" id="OB09G19200.1">
    <property type="protein sequence ID" value="OB09G19200.1"/>
    <property type="gene ID" value="OB09G19200"/>
</dbReference>
<evidence type="ECO:0000256" key="3">
    <source>
        <dbReference type="RuleBase" id="RU000461"/>
    </source>
</evidence>
<dbReference type="Pfam" id="PF00067">
    <property type="entry name" value="p450"/>
    <property type="match status" value="1"/>
</dbReference>
<name>J3MY41_ORYBR</name>
<dbReference type="Gene3D" id="1.10.630.10">
    <property type="entry name" value="Cytochrome P450"/>
    <property type="match status" value="1"/>
</dbReference>
<dbReference type="GO" id="GO:0016125">
    <property type="term" value="P:sterol metabolic process"/>
    <property type="evidence" value="ECO:0007669"/>
    <property type="project" value="TreeGrafter"/>
</dbReference>
<evidence type="ECO:0000313" key="4">
    <source>
        <dbReference type="EnsemblPlants" id="OB09G19200.1"/>
    </source>
</evidence>
<protein>
    <recommendedName>
        <fullName evidence="6">Cytochrome P450</fullName>
    </recommendedName>
</protein>
<dbReference type="InterPro" id="IPR017972">
    <property type="entry name" value="Cyt_P450_CS"/>
</dbReference>
<dbReference type="PANTHER" id="PTHR24286">
    <property type="entry name" value="CYTOCHROME P450 26"/>
    <property type="match status" value="1"/>
</dbReference>
<evidence type="ECO:0008006" key="6">
    <source>
        <dbReference type="Google" id="ProtNLM"/>
    </source>
</evidence>
<dbReference type="STRING" id="4533.J3MY41"/>
<keyword evidence="3" id="KW-0349">Heme</keyword>
<evidence type="ECO:0000256" key="1">
    <source>
        <dbReference type="ARBA" id="ARBA00022723"/>
    </source>
</evidence>
<organism evidence="4">
    <name type="scientific">Oryza brachyantha</name>
    <name type="common">malo sina</name>
    <dbReference type="NCBI Taxonomy" id="4533"/>
    <lineage>
        <taxon>Eukaryota</taxon>
        <taxon>Viridiplantae</taxon>
        <taxon>Streptophyta</taxon>
        <taxon>Embryophyta</taxon>
        <taxon>Tracheophyta</taxon>
        <taxon>Spermatophyta</taxon>
        <taxon>Magnoliopsida</taxon>
        <taxon>Liliopsida</taxon>
        <taxon>Poales</taxon>
        <taxon>Poaceae</taxon>
        <taxon>BOP clade</taxon>
        <taxon>Oryzoideae</taxon>
        <taxon>Oryzeae</taxon>
        <taxon>Oryzinae</taxon>
        <taxon>Oryza</taxon>
    </lineage>
</organism>
<comment type="similarity">
    <text evidence="3">Belongs to the cytochrome P450 family.</text>
</comment>
<keyword evidence="1 3" id="KW-0479">Metal-binding</keyword>
<keyword evidence="3" id="KW-0560">Oxidoreductase</keyword>
<evidence type="ECO:0000256" key="2">
    <source>
        <dbReference type="ARBA" id="ARBA00023004"/>
    </source>
</evidence>
<keyword evidence="3" id="KW-0503">Monooxygenase</keyword>
<dbReference type="PANTHER" id="PTHR24286:SF376">
    <property type="entry name" value="ABSCISIC ACID 8'-HYDROXYLASE 4"/>
    <property type="match status" value="1"/>
</dbReference>
<dbReference type="PROSITE" id="PS00086">
    <property type="entry name" value="CYTOCHROME_P450"/>
    <property type="match status" value="1"/>
</dbReference>
<dbReference type="InterPro" id="IPR036396">
    <property type="entry name" value="Cyt_P450_sf"/>
</dbReference>
<dbReference type="eggNOG" id="KOG0157">
    <property type="taxonomic scope" value="Eukaryota"/>
</dbReference>